<dbReference type="Pfam" id="PF06044">
    <property type="entry name" value="DpnI"/>
    <property type="match status" value="1"/>
</dbReference>
<dbReference type="InterPro" id="IPR041368">
    <property type="entry name" value="DRP_C"/>
</dbReference>
<dbReference type="CDD" id="cd22319">
    <property type="entry name" value="DpnI-like"/>
    <property type="match status" value="1"/>
</dbReference>
<dbReference type="OrthoDB" id="1664032at2"/>
<keyword evidence="3" id="KW-1185">Reference proteome</keyword>
<dbReference type="Gene3D" id="3.40.210.30">
    <property type="entry name" value="Dam replacing family, catalytic PD-(D/E)XK domain"/>
    <property type="match status" value="1"/>
</dbReference>
<sequence>MKFGFKEPTTSYVSGSQRARVWTEQWVSEWLYCPNCGNPEILQFPANLPVADFYCPRCNDQYELKSQKKAFGAKLANGAYATKMERLRSASNPNLLLLSYDATSASVRDICIIPKHFFVPEIVERRKPLAASARRAGWIGSNILLSRVPVSGRIHIVQGGIVVPRENVLEQWRQTLFLRAQPAETRGWLIEVMKCVDVFGDREFGIDEIYAFEPMLAQLYPGNHNVRPKIRQQLQVLRDSGYLEFLARGRYRRIQPKNL</sequence>
<feature type="domain" description="Dam-replacing protein HTH" evidence="1">
    <location>
        <begin position="184"/>
        <end position="252"/>
    </location>
</feature>
<reference evidence="2 3" key="1">
    <citation type="journal article" date="2012" name="J. Bacteriol.">
        <title>Draft Genome Sequence of Mesorhizobium alhagi CCNWXJ12-2T, a Novel Salt-Resistant Species Isolated from the Desert of Northwestern China.</title>
        <authorList>
            <person name="Zhou M."/>
            <person name="Chen W."/>
            <person name="Chen H."/>
            <person name="Wei G."/>
        </authorList>
    </citation>
    <scope>NUCLEOTIDE SEQUENCE [LARGE SCALE GENOMIC DNA]</scope>
    <source>
        <strain evidence="2 3">CCNWXJ12-2</strain>
    </source>
</reference>
<proteinExistence type="predicted"/>
<dbReference type="REBASE" id="44875">
    <property type="entry name" value="Mal122ORF17538P"/>
</dbReference>
<dbReference type="Proteomes" id="UP000003250">
    <property type="component" value="Unassembled WGS sequence"/>
</dbReference>
<dbReference type="Pfam" id="PF17726">
    <property type="entry name" value="DpnI_C"/>
    <property type="match status" value="1"/>
</dbReference>
<dbReference type="AlphaFoldDB" id="H0HTL6"/>
<evidence type="ECO:0000259" key="1">
    <source>
        <dbReference type="Pfam" id="PF17726"/>
    </source>
</evidence>
<dbReference type="InterPro" id="IPR010324">
    <property type="entry name" value="DRP"/>
</dbReference>
<gene>
    <name evidence="2" type="ORF">MAXJ12_17538</name>
</gene>
<organism evidence="2 3">
    <name type="scientific">Mesorhizobium alhagi CCNWXJ12-2</name>
    <dbReference type="NCBI Taxonomy" id="1107882"/>
    <lineage>
        <taxon>Bacteria</taxon>
        <taxon>Pseudomonadati</taxon>
        <taxon>Pseudomonadota</taxon>
        <taxon>Alphaproteobacteria</taxon>
        <taxon>Hyphomicrobiales</taxon>
        <taxon>Phyllobacteriaceae</taxon>
        <taxon>Allomesorhizobium</taxon>
    </lineage>
</organism>
<evidence type="ECO:0000313" key="3">
    <source>
        <dbReference type="Proteomes" id="UP000003250"/>
    </source>
</evidence>
<dbReference type="InterPro" id="IPR043025">
    <property type="entry name" value="DRP_PD-(D/E)XK_dom"/>
</dbReference>
<dbReference type="InterPro" id="IPR036388">
    <property type="entry name" value="WH-like_DNA-bd_sf"/>
</dbReference>
<dbReference type="RefSeq" id="WP_008837126.1">
    <property type="nucleotide sequence ID" value="NZ_AHAM01000140.1"/>
</dbReference>
<protein>
    <submittedName>
        <fullName evidence="2">Type II site-specific deoxyribonuclease</fullName>
    </submittedName>
</protein>
<dbReference type="Gene3D" id="1.10.10.10">
    <property type="entry name" value="Winged helix-like DNA-binding domain superfamily/Winged helix DNA-binding domain"/>
    <property type="match status" value="1"/>
</dbReference>
<dbReference type="EMBL" id="AHAM01000140">
    <property type="protein sequence ID" value="EHK55994.1"/>
    <property type="molecule type" value="Genomic_DNA"/>
</dbReference>
<evidence type="ECO:0000313" key="2">
    <source>
        <dbReference type="EMBL" id="EHK55994.1"/>
    </source>
</evidence>
<name>H0HTL6_9HYPH</name>
<accession>H0HTL6</accession>